<dbReference type="EMBL" id="CABPRJ010000100">
    <property type="protein sequence ID" value="VVC27383.1"/>
    <property type="molecule type" value="Genomic_DNA"/>
</dbReference>
<dbReference type="InterPro" id="IPR011250">
    <property type="entry name" value="OMP/PagP_B-barrel"/>
</dbReference>
<gene>
    <name evidence="2" type="ORF">CINCED_3A017377</name>
</gene>
<organism evidence="2 3">
    <name type="scientific">Cinara cedri</name>
    <dbReference type="NCBI Taxonomy" id="506608"/>
    <lineage>
        <taxon>Eukaryota</taxon>
        <taxon>Metazoa</taxon>
        <taxon>Ecdysozoa</taxon>
        <taxon>Arthropoda</taxon>
        <taxon>Hexapoda</taxon>
        <taxon>Insecta</taxon>
        <taxon>Pterygota</taxon>
        <taxon>Neoptera</taxon>
        <taxon>Paraneoptera</taxon>
        <taxon>Hemiptera</taxon>
        <taxon>Sternorrhyncha</taxon>
        <taxon>Aphidomorpha</taxon>
        <taxon>Aphidoidea</taxon>
        <taxon>Aphididae</taxon>
        <taxon>Lachninae</taxon>
        <taxon>Cinara</taxon>
    </lineage>
</organism>
<feature type="domain" description="Msp4/OMP-like" evidence="1">
    <location>
        <begin position="26"/>
        <end position="143"/>
    </location>
</feature>
<dbReference type="AlphaFoldDB" id="A0A5E4M7Q9"/>
<dbReference type="Pfam" id="PF01617">
    <property type="entry name" value="Surface_Ag_2"/>
    <property type="match status" value="1"/>
</dbReference>
<dbReference type="Proteomes" id="UP000325440">
    <property type="component" value="Unassembled WGS sequence"/>
</dbReference>
<sequence length="187" mass="19647">MSEKELKLGSGDSATSLIGYKNDGAEYATYKPKYKSSLLAGGIAAGYTMEGIRAEFEVLYSNLGVDGSEYRKDGKDAPDNAKAFGKKTGLTGLNDAANAIGTNDGFKNVVAMVNAYYDADLGIDIPVTPYVGGGVGVSRATFVDSVLKYKASPEATTTSEDKVVLQQEGLYGTLGVHGLEAGVMFHF</sequence>
<dbReference type="SUPFAM" id="SSF56925">
    <property type="entry name" value="OMPA-like"/>
    <property type="match status" value="1"/>
</dbReference>
<name>A0A5E4M7Q9_9HEMI</name>
<evidence type="ECO:0000313" key="3">
    <source>
        <dbReference type="Proteomes" id="UP000325440"/>
    </source>
</evidence>
<proteinExistence type="predicted"/>
<protein>
    <submittedName>
        <fullName evidence="2">Outer membrane protein/outer membrane enzyme PagP, beta-barrel,Surface antigen msp4</fullName>
    </submittedName>
</protein>
<dbReference type="OrthoDB" id="8299753at2759"/>
<dbReference type="Gene3D" id="2.40.160.20">
    <property type="match status" value="1"/>
</dbReference>
<keyword evidence="3" id="KW-1185">Reference proteome</keyword>
<dbReference type="InterPro" id="IPR002566">
    <property type="entry name" value="Msp4_OMP-like"/>
</dbReference>
<evidence type="ECO:0000259" key="1">
    <source>
        <dbReference type="Pfam" id="PF01617"/>
    </source>
</evidence>
<accession>A0A5E4M7Q9</accession>
<evidence type="ECO:0000313" key="2">
    <source>
        <dbReference type="EMBL" id="VVC27383.1"/>
    </source>
</evidence>
<reference evidence="2 3" key="1">
    <citation type="submission" date="2019-08" db="EMBL/GenBank/DDBJ databases">
        <authorList>
            <person name="Alioto T."/>
            <person name="Alioto T."/>
            <person name="Gomez Garrido J."/>
        </authorList>
    </citation>
    <scope>NUCLEOTIDE SEQUENCE [LARGE SCALE GENOMIC DNA]</scope>
</reference>